<accession>A0A2I0URT8</accession>
<sequence>MRAGAEPTSQKEPRFAIDYTGQDQVLGRDPVAVHCSCGEKGKEQKRASTAGCSHAIPKNGYGCNLTEEKGGERVRSLAVRMPHVVCDYMS</sequence>
<dbReference type="Proteomes" id="UP000233556">
    <property type="component" value="Unassembled WGS sequence"/>
</dbReference>
<name>A0A2I0URT8_LIMLA</name>
<dbReference type="AlphaFoldDB" id="A0A2I0URT8"/>
<gene>
    <name evidence="1" type="ORF">llap_949</name>
</gene>
<organism evidence="1 2">
    <name type="scientific">Limosa lapponica baueri</name>
    <dbReference type="NCBI Taxonomy" id="1758121"/>
    <lineage>
        <taxon>Eukaryota</taxon>
        <taxon>Metazoa</taxon>
        <taxon>Chordata</taxon>
        <taxon>Craniata</taxon>
        <taxon>Vertebrata</taxon>
        <taxon>Euteleostomi</taxon>
        <taxon>Archelosauria</taxon>
        <taxon>Archosauria</taxon>
        <taxon>Dinosauria</taxon>
        <taxon>Saurischia</taxon>
        <taxon>Theropoda</taxon>
        <taxon>Coelurosauria</taxon>
        <taxon>Aves</taxon>
        <taxon>Neognathae</taxon>
        <taxon>Neoaves</taxon>
        <taxon>Charadriiformes</taxon>
        <taxon>Scolopacidae</taxon>
        <taxon>Limosa</taxon>
    </lineage>
</organism>
<reference evidence="2" key="2">
    <citation type="submission" date="2017-12" db="EMBL/GenBank/DDBJ databases">
        <title>Genome sequence of the Bar-tailed Godwit (Limosa lapponica baueri).</title>
        <authorList>
            <person name="Lima N.C.B."/>
            <person name="Parody-Merino A.M."/>
            <person name="Battley P.F."/>
            <person name="Fidler A.E."/>
            <person name="Prosdocimi F."/>
        </authorList>
    </citation>
    <scope>NUCLEOTIDE SEQUENCE [LARGE SCALE GENOMIC DNA]</scope>
</reference>
<proteinExistence type="predicted"/>
<evidence type="ECO:0000313" key="2">
    <source>
        <dbReference type="Proteomes" id="UP000233556"/>
    </source>
</evidence>
<keyword evidence="2" id="KW-1185">Reference proteome</keyword>
<dbReference type="EMBL" id="KZ505647">
    <property type="protein sequence ID" value="PKU48773.1"/>
    <property type="molecule type" value="Genomic_DNA"/>
</dbReference>
<protein>
    <submittedName>
        <fullName evidence="1">Uncharacterized protein</fullName>
    </submittedName>
</protein>
<reference evidence="2" key="1">
    <citation type="submission" date="2017-11" db="EMBL/GenBank/DDBJ databases">
        <authorList>
            <person name="Lima N.C."/>
            <person name="Parody-Merino A.M."/>
            <person name="Battley P.F."/>
            <person name="Fidler A.E."/>
            <person name="Prosdocimi F."/>
        </authorList>
    </citation>
    <scope>NUCLEOTIDE SEQUENCE [LARGE SCALE GENOMIC DNA]</scope>
</reference>
<evidence type="ECO:0000313" key="1">
    <source>
        <dbReference type="EMBL" id="PKU48773.1"/>
    </source>
</evidence>